<dbReference type="AlphaFoldDB" id="A0A9D4T197"/>
<dbReference type="VEuPathDB" id="VectorBase:RSAN_043760"/>
<dbReference type="EMBL" id="JABSTV010001249">
    <property type="protein sequence ID" value="KAH7962983.1"/>
    <property type="molecule type" value="Genomic_DNA"/>
</dbReference>
<proteinExistence type="predicted"/>
<dbReference type="Proteomes" id="UP000821837">
    <property type="component" value="Chromosome 3"/>
</dbReference>
<comment type="caution">
    <text evidence="1">The sequence shown here is derived from an EMBL/GenBank/DDBJ whole genome shotgun (WGS) entry which is preliminary data.</text>
</comment>
<accession>A0A9D4T197</accession>
<protein>
    <submittedName>
        <fullName evidence="1">Uncharacterized protein</fullName>
    </submittedName>
</protein>
<name>A0A9D4T197_RHISA</name>
<keyword evidence="2" id="KW-1185">Reference proteome</keyword>
<reference evidence="1" key="2">
    <citation type="submission" date="2021-09" db="EMBL/GenBank/DDBJ databases">
        <authorList>
            <person name="Jia N."/>
            <person name="Wang J."/>
            <person name="Shi W."/>
            <person name="Du L."/>
            <person name="Sun Y."/>
            <person name="Zhan W."/>
            <person name="Jiang J."/>
            <person name="Wang Q."/>
            <person name="Zhang B."/>
            <person name="Ji P."/>
            <person name="Sakyi L.B."/>
            <person name="Cui X."/>
            <person name="Yuan T."/>
            <person name="Jiang B."/>
            <person name="Yang W."/>
            <person name="Lam T.T.-Y."/>
            <person name="Chang Q."/>
            <person name="Ding S."/>
            <person name="Wang X."/>
            <person name="Zhu J."/>
            <person name="Ruan X."/>
            <person name="Zhao L."/>
            <person name="Wei J."/>
            <person name="Que T."/>
            <person name="Du C."/>
            <person name="Cheng J."/>
            <person name="Dai P."/>
            <person name="Han X."/>
            <person name="Huang E."/>
            <person name="Gao Y."/>
            <person name="Liu J."/>
            <person name="Shao H."/>
            <person name="Ye R."/>
            <person name="Li L."/>
            <person name="Wei W."/>
            <person name="Wang X."/>
            <person name="Wang C."/>
            <person name="Huo Q."/>
            <person name="Li W."/>
            <person name="Guo W."/>
            <person name="Chen H."/>
            <person name="Chen S."/>
            <person name="Zhou L."/>
            <person name="Zhou L."/>
            <person name="Ni X."/>
            <person name="Tian J."/>
            <person name="Zhou Y."/>
            <person name="Sheng Y."/>
            <person name="Liu T."/>
            <person name="Pan Y."/>
            <person name="Xia L."/>
            <person name="Li J."/>
            <person name="Zhao F."/>
            <person name="Cao W."/>
        </authorList>
    </citation>
    <scope>NUCLEOTIDE SEQUENCE</scope>
    <source>
        <strain evidence="1">Rsan-2018</strain>
        <tissue evidence="1">Larvae</tissue>
    </source>
</reference>
<evidence type="ECO:0000313" key="1">
    <source>
        <dbReference type="EMBL" id="KAH7962983.1"/>
    </source>
</evidence>
<evidence type="ECO:0000313" key="2">
    <source>
        <dbReference type="Proteomes" id="UP000821837"/>
    </source>
</evidence>
<organism evidence="1 2">
    <name type="scientific">Rhipicephalus sanguineus</name>
    <name type="common">Brown dog tick</name>
    <name type="synonym">Ixodes sanguineus</name>
    <dbReference type="NCBI Taxonomy" id="34632"/>
    <lineage>
        <taxon>Eukaryota</taxon>
        <taxon>Metazoa</taxon>
        <taxon>Ecdysozoa</taxon>
        <taxon>Arthropoda</taxon>
        <taxon>Chelicerata</taxon>
        <taxon>Arachnida</taxon>
        <taxon>Acari</taxon>
        <taxon>Parasitiformes</taxon>
        <taxon>Ixodida</taxon>
        <taxon>Ixodoidea</taxon>
        <taxon>Ixodidae</taxon>
        <taxon>Rhipicephalinae</taxon>
        <taxon>Rhipicephalus</taxon>
        <taxon>Rhipicephalus</taxon>
    </lineage>
</organism>
<reference evidence="1" key="1">
    <citation type="journal article" date="2020" name="Cell">
        <title>Large-Scale Comparative Analyses of Tick Genomes Elucidate Their Genetic Diversity and Vector Capacities.</title>
        <authorList>
            <consortium name="Tick Genome and Microbiome Consortium (TIGMIC)"/>
            <person name="Jia N."/>
            <person name="Wang J."/>
            <person name="Shi W."/>
            <person name="Du L."/>
            <person name="Sun Y."/>
            <person name="Zhan W."/>
            <person name="Jiang J.F."/>
            <person name="Wang Q."/>
            <person name="Zhang B."/>
            <person name="Ji P."/>
            <person name="Bell-Sakyi L."/>
            <person name="Cui X.M."/>
            <person name="Yuan T.T."/>
            <person name="Jiang B.G."/>
            <person name="Yang W.F."/>
            <person name="Lam T.T."/>
            <person name="Chang Q.C."/>
            <person name="Ding S.J."/>
            <person name="Wang X.J."/>
            <person name="Zhu J.G."/>
            <person name="Ruan X.D."/>
            <person name="Zhao L."/>
            <person name="Wei J.T."/>
            <person name="Ye R.Z."/>
            <person name="Que T.C."/>
            <person name="Du C.H."/>
            <person name="Zhou Y.H."/>
            <person name="Cheng J.X."/>
            <person name="Dai P.F."/>
            <person name="Guo W.B."/>
            <person name="Han X.H."/>
            <person name="Huang E.J."/>
            <person name="Li L.F."/>
            <person name="Wei W."/>
            <person name="Gao Y.C."/>
            <person name="Liu J.Z."/>
            <person name="Shao H.Z."/>
            <person name="Wang X."/>
            <person name="Wang C.C."/>
            <person name="Yang T.C."/>
            <person name="Huo Q.B."/>
            <person name="Li W."/>
            <person name="Chen H.Y."/>
            <person name="Chen S.E."/>
            <person name="Zhou L.G."/>
            <person name="Ni X.B."/>
            <person name="Tian J.H."/>
            <person name="Sheng Y."/>
            <person name="Liu T."/>
            <person name="Pan Y.S."/>
            <person name="Xia L.Y."/>
            <person name="Li J."/>
            <person name="Zhao F."/>
            <person name="Cao W.C."/>
        </authorList>
    </citation>
    <scope>NUCLEOTIDE SEQUENCE</scope>
    <source>
        <strain evidence="1">Rsan-2018</strain>
    </source>
</reference>
<sequence>MATATPESVEIDRPTLSPIAWQKVYVFPREFDPEWIRMVTRSRGLVASDDAVACLLGFVELVCGANFEKVRNGAEKDGLWLRELKVLIVEPLHDQMPDSEPATATMDDFYVLLGTMLCTLSRPRSSDMNHGWFQKWANDLVVLFPNVSELLPVPVYVAIAAFGEQWPRTRAAICSIMLNGRFLGPMKLLQEYVAMSWRFAGIEHVELMLKFLVHRYPWIIDHIPDLIFKQDSLEAFLGVYQRLGADGPYMKLLNLPEAATAQQEFLGLHAAAAYALAVIHDSRVYRGAPYDRAEAEVFAKVFMMQRYIQFPVEADASSVPAETAALKADDYRLPTWR</sequence>
<gene>
    <name evidence="1" type="ORF">HPB52_019033</name>
</gene>